<dbReference type="AlphaFoldDB" id="A0A6B8RSA5"/>
<evidence type="ECO:0000313" key="1">
    <source>
        <dbReference type="EMBL" id="QGQ99311.1"/>
    </source>
</evidence>
<keyword evidence="2" id="KW-1185">Reference proteome</keyword>
<dbReference type="EMBL" id="CP034235">
    <property type="protein sequence ID" value="QGQ99311.1"/>
    <property type="molecule type" value="Genomic_DNA"/>
</dbReference>
<dbReference type="KEGG" id="ppsc:EHS13_32835"/>
<organism evidence="1 2">
    <name type="scientific">Paenibacillus psychroresistens</name>
    <dbReference type="NCBI Taxonomy" id="1778678"/>
    <lineage>
        <taxon>Bacteria</taxon>
        <taxon>Bacillati</taxon>
        <taxon>Bacillota</taxon>
        <taxon>Bacilli</taxon>
        <taxon>Bacillales</taxon>
        <taxon>Paenibacillaceae</taxon>
        <taxon>Paenibacillus</taxon>
    </lineage>
</organism>
<name>A0A6B8RSA5_9BACL</name>
<evidence type="ECO:0000313" key="2">
    <source>
        <dbReference type="Proteomes" id="UP000426246"/>
    </source>
</evidence>
<sequence>MVPEAMISHVVSKHESGVTITDIWESEEIAVAFYAGVTEASGMPMPPVSYSLIYENNFK</sequence>
<gene>
    <name evidence="1" type="ORF">EHS13_32835</name>
</gene>
<reference evidence="2" key="1">
    <citation type="submission" date="2018-11" db="EMBL/GenBank/DDBJ databases">
        <title>Complete genome sequence of Paenibacillus sp. ML311-T8.</title>
        <authorList>
            <person name="Nam Y.-D."/>
            <person name="Kang J."/>
            <person name="Chung W.-H."/>
            <person name="Park Y.S."/>
        </authorList>
    </citation>
    <scope>NUCLEOTIDE SEQUENCE [LARGE SCALE GENOMIC DNA]</scope>
    <source>
        <strain evidence="2">ML311-T8</strain>
    </source>
</reference>
<protein>
    <submittedName>
        <fullName evidence="1">Uncharacterized protein</fullName>
    </submittedName>
</protein>
<accession>A0A6B8RSA5</accession>
<proteinExistence type="predicted"/>
<dbReference type="Proteomes" id="UP000426246">
    <property type="component" value="Chromosome"/>
</dbReference>